<dbReference type="Gene3D" id="2.60.40.3490">
    <property type="match status" value="1"/>
</dbReference>
<evidence type="ECO:0000313" key="1">
    <source>
        <dbReference type="EMBL" id="AHF15530.1"/>
    </source>
</evidence>
<sequence>MSHDTVYVVSGNTFSFTVDTPENEGLVNTTPTAAVFLSAANAQESVYTITDKNGKTKQNEVLASGDKLTIQDKKGTVRPFQLLLKTAALGGRLEVLQKSYTKNTRSDLRFEYTAGQRSPDATVRLWLPAGVNVTPENTTVNIIGRGEVLLKALSKQSVGRTGTNYPYKKTGSFTISDNGRLLILKNLDLRPANGPDLSIVIHNVTFSNTGVFSIKANYTTTAPAVLTSSDQTNAFVVTPTLSDLKRVPSPTSRYSETATLYTTTTLTWSTIGTPGLKVQSSVDDGKSWQGATASVDGSRGRAFISGLQPNKKYLFRLSVQTGPQAGFSNTVSFYSGKIDIKDFGVTGNGSDDTRQINEAIATIHKMGGGTLFFSKGVYNARTIHLMSNVWLYIDKDATIQALKRGDAPEATWFSDRKYRSGLSPTDMGPYEDPENWTTKQDVGHTFFRNALFTAERADNIKIIGNGTLTGKGNLVTSDKVMNNAPDNRSDKLFSLKLCTNIEIGGIYRKEDLWYDSAANAPYYIVKNKVRDFNTDNMLQIDRAGHFVLLATGTDNINVHDTYFAKHETSNARDIYDFMSCNNVTVTNIYSRVSSDDIVKPGSDCSLGFTRPAKNYKIRNIIGDTNCNLFQVGSETADDITDICVDNIYVLGANKAGFSISTNDGGHVKNIHLNCGETGPVHHRSKMFRTYTPFFISISNRGRVLGATAKRFRFTENGLARDELLVTNVSIGQVENILLNGVDIAEVYAGSAFSSKDKQWHPFDGTQGTATPIVAGYQLPENKNVSGGLDFRLPDGRSTGYITNIVFNDLRVLVKGGHPASDSTAIPPELGVGQYNASNLKVQPSWGFWGRHIKNIAIKNSSFAFEKPDGRYALLLDDVQNARLEGIKIQGKTTMPLINKNTRTITLK</sequence>
<gene>
    <name evidence="1" type="ORF">NIASO_10910</name>
</gene>
<dbReference type="Gene3D" id="2.160.20.10">
    <property type="entry name" value="Single-stranded right-handed beta-helix, Pectin lyase-like"/>
    <property type="match status" value="1"/>
</dbReference>
<proteinExistence type="predicted"/>
<name>W0EXI2_9BACT</name>
<reference evidence="1 2" key="1">
    <citation type="submission" date="2013-12" db="EMBL/GenBank/DDBJ databases">
        <authorList>
            <consortium name="DOE Joint Genome Institute"/>
            <person name="Eisen J."/>
            <person name="Huntemann M."/>
            <person name="Han J."/>
            <person name="Chen A."/>
            <person name="Kyrpides N."/>
            <person name="Mavromatis K."/>
            <person name="Markowitz V."/>
            <person name="Palaniappan K."/>
            <person name="Ivanova N."/>
            <person name="Schaumberg A."/>
            <person name="Pati A."/>
            <person name="Liolios K."/>
            <person name="Nordberg H.P."/>
            <person name="Cantor M.N."/>
            <person name="Hua S.X."/>
            <person name="Woyke T."/>
        </authorList>
    </citation>
    <scope>NUCLEOTIDE SEQUENCE [LARGE SCALE GENOMIC DNA]</scope>
    <source>
        <strain evidence="2">DSM 19437</strain>
    </source>
</reference>
<dbReference type="InterPro" id="IPR012334">
    <property type="entry name" value="Pectin_lyas_fold"/>
</dbReference>
<keyword evidence="2" id="KW-1185">Reference proteome</keyword>
<dbReference type="InterPro" id="IPR038480">
    <property type="entry name" value="YuaB-like_sf"/>
</dbReference>
<dbReference type="HOGENOM" id="CLU_303014_0_0_10"/>
<dbReference type="AlphaFoldDB" id="W0EXI2"/>
<dbReference type="PANTHER" id="PTHR31339:SF9">
    <property type="entry name" value="PLASMIN AND FIBRONECTIN-BINDING PROTEIN A"/>
    <property type="match status" value="1"/>
</dbReference>
<dbReference type="STRING" id="929713.NIASO_10910"/>
<dbReference type="InterPro" id="IPR036116">
    <property type="entry name" value="FN3_sf"/>
</dbReference>
<dbReference type="SUPFAM" id="SSF51126">
    <property type="entry name" value="Pectin lyase-like"/>
    <property type="match status" value="1"/>
</dbReference>
<dbReference type="InterPro" id="IPR051801">
    <property type="entry name" value="GH28_Enzymes"/>
</dbReference>
<dbReference type="KEGG" id="nso:NIASO_10910"/>
<dbReference type="InterPro" id="IPR011050">
    <property type="entry name" value="Pectin_lyase_fold/virulence"/>
</dbReference>
<evidence type="ECO:0000313" key="2">
    <source>
        <dbReference type="Proteomes" id="UP000003586"/>
    </source>
</evidence>
<organism evidence="1 2">
    <name type="scientific">Niabella soli DSM 19437</name>
    <dbReference type="NCBI Taxonomy" id="929713"/>
    <lineage>
        <taxon>Bacteria</taxon>
        <taxon>Pseudomonadati</taxon>
        <taxon>Bacteroidota</taxon>
        <taxon>Chitinophagia</taxon>
        <taxon>Chitinophagales</taxon>
        <taxon>Chitinophagaceae</taxon>
        <taxon>Niabella</taxon>
    </lineage>
</organism>
<dbReference type="CDD" id="cd14670">
    <property type="entry name" value="BslA_like"/>
    <property type="match status" value="1"/>
</dbReference>
<dbReference type="InterPro" id="IPR034650">
    <property type="entry name" value="YuaB-like"/>
</dbReference>
<dbReference type="Proteomes" id="UP000003586">
    <property type="component" value="Chromosome"/>
</dbReference>
<accession>W0EXI2</accession>
<dbReference type="EMBL" id="CP007035">
    <property type="protein sequence ID" value="AHF15530.1"/>
    <property type="molecule type" value="Genomic_DNA"/>
</dbReference>
<dbReference type="eggNOG" id="COG5434">
    <property type="taxonomic scope" value="Bacteria"/>
</dbReference>
<dbReference type="SUPFAM" id="SSF49265">
    <property type="entry name" value="Fibronectin type III"/>
    <property type="match status" value="1"/>
</dbReference>
<dbReference type="PANTHER" id="PTHR31339">
    <property type="entry name" value="PECTIN LYASE-RELATED"/>
    <property type="match status" value="1"/>
</dbReference>
<protein>
    <submittedName>
        <fullName evidence="1">Endopygalactorunase</fullName>
    </submittedName>
</protein>